<dbReference type="InterPro" id="IPR025558">
    <property type="entry name" value="DUF4283"/>
</dbReference>
<dbReference type="Pfam" id="PF14111">
    <property type="entry name" value="DUF4283"/>
    <property type="match status" value="1"/>
</dbReference>
<protein>
    <recommendedName>
        <fullName evidence="2">DUF4283 domain-containing protein</fullName>
    </recommendedName>
</protein>
<dbReference type="Proteomes" id="UP001311915">
    <property type="component" value="Unassembled WGS sequence"/>
</dbReference>
<dbReference type="PANTHER" id="PTHR31286">
    <property type="entry name" value="GLYCINE-RICH CELL WALL STRUCTURAL PROTEIN 1.8-LIKE"/>
    <property type="match status" value="1"/>
</dbReference>
<feature type="region of interest" description="Disordered" evidence="1">
    <location>
        <begin position="211"/>
        <end position="272"/>
    </location>
</feature>
<dbReference type="AlphaFoldDB" id="A0AAV9MGU1"/>
<reference evidence="3 4" key="1">
    <citation type="submission" date="2023-10" db="EMBL/GenBank/DDBJ databases">
        <title>Genome-Wide Identification Analysis in wild type Solanum Pinnatisectum Reveals Some Genes Defensing Phytophthora Infestans.</title>
        <authorList>
            <person name="Sun C."/>
        </authorList>
    </citation>
    <scope>NUCLEOTIDE SEQUENCE [LARGE SCALE GENOMIC DNA]</scope>
    <source>
        <strain evidence="3">LQN</strain>
        <tissue evidence="3">Leaf</tissue>
    </source>
</reference>
<sequence length="272" mass="31730">MIMNEDLQYHVIGKFSSGWPNLQDLRKILPKQYQLKNECPIGYLSNMYVLIRASSMEDYVHLLSKLVFYIGHKNWYYPICTLKWDPLFDSDEETTIVIAWISFPSLPLNFFGKEIVFSLAAAVGKPLQVDMATWNKTRPSCAMVKLEVDLLREFPKRINIGVRNKNTGEIKEKWIKINYDYMPKYCKNCKLQGHNEKECFVLHPELYPKEDEVEGTTNKQMEEKDKTNNEGTGKQIVTDDKTKERIEAFQEHKKKGGGGWNRFNYKGGPLQK</sequence>
<dbReference type="EMBL" id="JAWPEI010000001">
    <property type="protein sequence ID" value="KAK4737183.1"/>
    <property type="molecule type" value="Genomic_DNA"/>
</dbReference>
<feature type="domain" description="DUF4283" evidence="2">
    <location>
        <begin position="4"/>
        <end position="91"/>
    </location>
</feature>
<organism evidence="3 4">
    <name type="scientific">Solanum pinnatisectum</name>
    <name type="common">tansyleaf nightshade</name>
    <dbReference type="NCBI Taxonomy" id="50273"/>
    <lineage>
        <taxon>Eukaryota</taxon>
        <taxon>Viridiplantae</taxon>
        <taxon>Streptophyta</taxon>
        <taxon>Embryophyta</taxon>
        <taxon>Tracheophyta</taxon>
        <taxon>Spermatophyta</taxon>
        <taxon>Magnoliopsida</taxon>
        <taxon>eudicotyledons</taxon>
        <taxon>Gunneridae</taxon>
        <taxon>Pentapetalae</taxon>
        <taxon>asterids</taxon>
        <taxon>lamiids</taxon>
        <taxon>Solanales</taxon>
        <taxon>Solanaceae</taxon>
        <taxon>Solanoideae</taxon>
        <taxon>Solaneae</taxon>
        <taxon>Solanum</taxon>
    </lineage>
</organism>
<dbReference type="InterPro" id="IPR040256">
    <property type="entry name" value="At4g02000-like"/>
</dbReference>
<proteinExistence type="predicted"/>
<feature type="compositionally biased region" description="Basic and acidic residues" evidence="1">
    <location>
        <begin position="237"/>
        <end position="251"/>
    </location>
</feature>
<evidence type="ECO:0000313" key="4">
    <source>
        <dbReference type="Proteomes" id="UP001311915"/>
    </source>
</evidence>
<keyword evidence="4" id="KW-1185">Reference proteome</keyword>
<evidence type="ECO:0000313" key="3">
    <source>
        <dbReference type="EMBL" id="KAK4737183.1"/>
    </source>
</evidence>
<gene>
    <name evidence="3" type="ORF">R3W88_000880</name>
</gene>
<evidence type="ECO:0000259" key="2">
    <source>
        <dbReference type="Pfam" id="PF14111"/>
    </source>
</evidence>
<evidence type="ECO:0000256" key="1">
    <source>
        <dbReference type="SAM" id="MobiDB-lite"/>
    </source>
</evidence>
<comment type="caution">
    <text evidence="3">The sequence shown here is derived from an EMBL/GenBank/DDBJ whole genome shotgun (WGS) entry which is preliminary data.</text>
</comment>
<accession>A0AAV9MGU1</accession>
<dbReference type="PANTHER" id="PTHR31286:SF179">
    <property type="entry name" value="RNASE H TYPE-1 DOMAIN-CONTAINING PROTEIN"/>
    <property type="match status" value="1"/>
</dbReference>
<name>A0AAV9MGU1_9SOLN</name>